<reference evidence="3" key="1">
    <citation type="submission" date="2024-06" db="EMBL/GenBank/DDBJ databases">
        <authorList>
            <person name="Ryan C."/>
        </authorList>
    </citation>
    <scope>NUCLEOTIDE SEQUENCE [LARGE SCALE GENOMIC DNA]</scope>
</reference>
<organism evidence="2 3">
    <name type="scientific">Urochloa decumbens</name>
    <dbReference type="NCBI Taxonomy" id="240449"/>
    <lineage>
        <taxon>Eukaryota</taxon>
        <taxon>Viridiplantae</taxon>
        <taxon>Streptophyta</taxon>
        <taxon>Embryophyta</taxon>
        <taxon>Tracheophyta</taxon>
        <taxon>Spermatophyta</taxon>
        <taxon>Magnoliopsida</taxon>
        <taxon>Liliopsida</taxon>
        <taxon>Poales</taxon>
        <taxon>Poaceae</taxon>
        <taxon>PACMAD clade</taxon>
        <taxon>Panicoideae</taxon>
        <taxon>Panicodae</taxon>
        <taxon>Paniceae</taxon>
        <taxon>Melinidinae</taxon>
        <taxon>Urochloa</taxon>
    </lineage>
</organism>
<dbReference type="Proteomes" id="UP001497457">
    <property type="component" value="Chromosome 18b"/>
</dbReference>
<feature type="transmembrane region" description="Helical" evidence="1">
    <location>
        <begin position="178"/>
        <end position="199"/>
    </location>
</feature>
<proteinExistence type="predicted"/>
<protein>
    <submittedName>
        <fullName evidence="2">Uncharacterized protein</fullName>
    </submittedName>
</protein>
<evidence type="ECO:0000256" key="1">
    <source>
        <dbReference type="SAM" id="Phobius"/>
    </source>
</evidence>
<keyword evidence="1" id="KW-0812">Transmembrane</keyword>
<dbReference type="EMBL" id="OZ075128">
    <property type="protein sequence ID" value="CAL4958453.1"/>
    <property type="molecule type" value="Genomic_DNA"/>
</dbReference>
<accession>A0ABC8ZAG3</accession>
<reference evidence="2 3" key="2">
    <citation type="submission" date="2024-10" db="EMBL/GenBank/DDBJ databases">
        <authorList>
            <person name="Ryan C."/>
        </authorList>
    </citation>
    <scope>NUCLEOTIDE SEQUENCE [LARGE SCALE GENOMIC DNA]</scope>
</reference>
<keyword evidence="1" id="KW-1133">Transmembrane helix</keyword>
<sequence>MASPPLPGPPAWSVAVRLRHRWGLDIRAAAENVLPGWGRGGERLSLLLRFRRRLTLTVTSQCGARPAAAAGQPGAPPRGCRILRFLRSRWARLPRITPIWRRKKHPPARAATAAAAAPRGRRNQVIPSHPPCSWQVNLPPRPVHSWSETSWFLVLLQQSRTPARPGFLAMAGAPTPAVALRFAVAAVAVVGVSILVFRLTACIGCWNWRGGHDGERIARWAKFLELMEHPPPYNKYKWLLGVPKRGLEWIFSK</sequence>
<evidence type="ECO:0000313" key="2">
    <source>
        <dbReference type="EMBL" id="CAL4958453.1"/>
    </source>
</evidence>
<evidence type="ECO:0000313" key="3">
    <source>
        <dbReference type="Proteomes" id="UP001497457"/>
    </source>
</evidence>
<keyword evidence="1" id="KW-0472">Membrane</keyword>
<dbReference type="AlphaFoldDB" id="A0ABC8ZAG3"/>
<name>A0ABC8ZAG3_9POAL</name>
<keyword evidence="3" id="KW-1185">Reference proteome</keyword>
<gene>
    <name evidence="2" type="ORF">URODEC1_LOCUS43123</name>
</gene>